<sequence length="55" mass="5936">MMLTQTIKSNSSYRIFKDVSAENAFCNLSGAGAKIGSASILHGFYLLGMDSARFN</sequence>
<gene>
    <name evidence="1" type="ORF">NSO95_10305</name>
</gene>
<keyword evidence="2" id="KW-1185">Reference proteome</keyword>
<dbReference type="Proteomes" id="UP001206067">
    <property type="component" value="Unassembled WGS sequence"/>
</dbReference>
<protein>
    <submittedName>
        <fullName evidence="1">Uncharacterized protein</fullName>
    </submittedName>
</protein>
<dbReference type="RefSeq" id="WP_257596140.1">
    <property type="nucleotide sequence ID" value="NZ_JANKHH010000005.1"/>
</dbReference>
<name>A0ABT1XT04_9SPHN</name>
<accession>A0ABT1XT04</accession>
<evidence type="ECO:0000313" key="2">
    <source>
        <dbReference type="Proteomes" id="UP001206067"/>
    </source>
</evidence>
<dbReference type="EMBL" id="JANKHH010000005">
    <property type="protein sequence ID" value="MCR2834337.1"/>
    <property type="molecule type" value="Genomic_DNA"/>
</dbReference>
<proteinExistence type="predicted"/>
<organism evidence="1 2">
    <name type="scientific">Parerythrobacter lacustris</name>
    <dbReference type="NCBI Taxonomy" id="2969984"/>
    <lineage>
        <taxon>Bacteria</taxon>
        <taxon>Pseudomonadati</taxon>
        <taxon>Pseudomonadota</taxon>
        <taxon>Alphaproteobacteria</taxon>
        <taxon>Sphingomonadales</taxon>
        <taxon>Erythrobacteraceae</taxon>
        <taxon>Parerythrobacter</taxon>
    </lineage>
</organism>
<comment type="caution">
    <text evidence="1">The sequence shown here is derived from an EMBL/GenBank/DDBJ whole genome shotgun (WGS) entry which is preliminary data.</text>
</comment>
<reference evidence="1 2" key="1">
    <citation type="submission" date="2022-08" db="EMBL/GenBank/DDBJ databases">
        <title>Polyphasic taxonomy analysis of Qipengyuania sp.RS5-5.</title>
        <authorList>
            <person name="Xamxidin M."/>
            <person name="Wu M."/>
        </authorList>
    </citation>
    <scope>NUCLEOTIDE SEQUENCE [LARGE SCALE GENOMIC DNA]</scope>
    <source>
        <strain evidence="1 2">RS5-5</strain>
    </source>
</reference>
<evidence type="ECO:0000313" key="1">
    <source>
        <dbReference type="EMBL" id="MCR2834337.1"/>
    </source>
</evidence>